<name>A0A1H3II48_ALLWA</name>
<feature type="domain" description="DUF2281" evidence="1">
    <location>
        <begin position="6"/>
        <end position="40"/>
    </location>
</feature>
<gene>
    <name evidence="2" type="ORF">SAMN05421644_14314</name>
</gene>
<dbReference type="EMBL" id="FNOW01000043">
    <property type="protein sequence ID" value="SDY26504.1"/>
    <property type="molecule type" value="Genomic_DNA"/>
</dbReference>
<dbReference type="AlphaFoldDB" id="A0A1H3II48"/>
<organism evidence="2 3">
    <name type="scientific">Allochromatium warmingii</name>
    <name type="common">Chromatium warmingii</name>
    <dbReference type="NCBI Taxonomy" id="61595"/>
    <lineage>
        <taxon>Bacteria</taxon>
        <taxon>Pseudomonadati</taxon>
        <taxon>Pseudomonadota</taxon>
        <taxon>Gammaproteobacteria</taxon>
        <taxon>Chromatiales</taxon>
        <taxon>Chromatiaceae</taxon>
        <taxon>Allochromatium</taxon>
    </lineage>
</organism>
<dbReference type="Proteomes" id="UP000198672">
    <property type="component" value="Unassembled WGS sequence"/>
</dbReference>
<evidence type="ECO:0000259" key="1">
    <source>
        <dbReference type="Pfam" id="PF10047"/>
    </source>
</evidence>
<dbReference type="STRING" id="61595.SAMN05421644_14314"/>
<evidence type="ECO:0000313" key="3">
    <source>
        <dbReference type="Proteomes" id="UP000198672"/>
    </source>
</evidence>
<protein>
    <recommendedName>
        <fullName evidence="1">DUF2281 domain-containing protein</fullName>
    </recommendedName>
</protein>
<evidence type="ECO:0000313" key="2">
    <source>
        <dbReference type="EMBL" id="SDY26504.1"/>
    </source>
</evidence>
<keyword evidence="3" id="KW-1185">Reference proteome</keyword>
<dbReference type="RefSeq" id="WP_091334832.1">
    <property type="nucleotide sequence ID" value="NZ_FNOW01000043.1"/>
</dbReference>
<reference evidence="3" key="1">
    <citation type="submission" date="2016-10" db="EMBL/GenBank/DDBJ databases">
        <authorList>
            <person name="Varghese N."/>
            <person name="Submissions S."/>
        </authorList>
    </citation>
    <scope>NUCLEOTIDE SEQUENCE [LARGE SCALE GENOMIC DNA]</scope>
    <source>
        <strain evidence="3">DSM 173</strain>
    </source>
</reference>
<sequence length="77" mass="8919">MSYSDLIEKIKTLPDAKQAEVFDFVDYLTTRFALHTDSDLTDWSDQEFANLSMQQALRGIEADPVIYTDADLRERWG</sequence>
<dbReference type="OrthoDB" id="7306710at2"/>
<proteinExistence type="predicted"/>
<dbReference type="InterPro" id="IPR018739">
    <property type="entry name" value="DUF2281"/>
</dbReference>
<accession>A0A1H3II48</accession>
<dbReference type="Pfam" id="PF10047">
    <property type="entry name" value="DUF2281"/>
    <property type="match status" value="1"/>
</dbReference>